<feature type="region of interest" description="Disordered" evidence="5">
    <location>
        <begin position="1"/>
        <end position="63"/>
    </location>
</feature>
<feature type="compositionally biased region" description="Polar residues" evidence="5">
    <location>
        <begin position="416"/>
        <end position="429"/>
    </location>
</feature>
<feature type="compositionally biased region" description="Polar residues" evidence="5">
    <location>
        <begin position="342"/>
        <end position="351"/>
    </location>
</feature>
<feature type="region of interest" description="Disordered" evidence="5">
    <location>
        <begin position="546"/>
        <end position="682"/>
    </location>
</feature>
<feature type="compositionally biased region" description="Low complexity" evidence="5">
    <location>
        <begin position="471"/>
        <end position="494"/>
    </location>
</feature>
<feature type="compositionally biased region" description="Pro residues" evidence="5">
    <location>
        <begin position="546"/>
        <end position="556"/>
    </location>
</feature>
<feature type="domain" description="Pre-mRNA polyadenylation factor Fip1" evidence="6">
    <location>
        <begin position="212"/>
        <end position="254"/>
    </location>
</feature>
<feature type="compositionally biased region" description="Basic residues" evidence="5">
    <location>
        <begin position="615"/>
        <end position="627"/>
    </location>
</feature>
<dbReference type="InterPro" id="IPR007854">
    <property type="entry name" value="Fip1_dom"/>
</dbReference>
<evidence type="ECO:0000259" key="6">
    <source>
        <dbReference type="Pfam" id="PF05182"/>
    </source>
</evidence>
<dbReference type="AlphaFoldDB" id="A0AAD4MW06"/>
<dbReference type="Pfam" id="PF05182">
    <property type="entry name" value="Fip1"/>
    <property type="match status" value="1"/>
</dbReference>
<evidence type="ECO:0000256" key="5">
    <source>
        <dbReference type="SAM" id="MobiDB-lite"/>
    </source>
</evidence>
<organism evidence="7 8">
    <name type="scientific">Ditylenchus destructor</name>
    <dbReference type="NCBI Taxonomy" id="166010"/>
    <lineage>
        <taxon>Eukaryota</taxon>
        <taxon>Metazoa</taxon>
        <taxon>Ecdysozoa</taxon>
        <taxon>Nematoda</taxon>
        <taxon>Chromadorea</taxon>
        <taxon>Rhabditida</taxon>
        <taxon>Tylenchina</taxon>
        <taxon>Tylenchomorpha</taxon>
        <taxon>Sphaerularioidea</taxon>
        <taxon>Anguinidae</taxon>
        <taxon>Anguininae</taxon>
        <taxon>Ditylenchus</taxon>
    </lineage>
</organism>
<feature type="compositionally biased region" description="Polar residues" evidence="5">
    <location>
        <begin position="389"/>
        <end position="400"/>
    </location>
</feature>
<comment type="subcellular location">
    <subcellularLocation>
        <location evidence="1">Nucleus</location>
    </subcellularLocation>
</comment>
<proteinExistence type="inferred from homology"/>
<feature type="compositionally biased region" description="Basic and acidic residues" evidence="5">
    <location>
        <begin position="651"/>
        <end position="669"/>
    </location>
</feature>
<keyword evidence="4" id="KW-0539">Nucleus</keyword>
<protein>
    <submittedName>
        <fullName evidence="7">Fip1 motif domain-containing protein</fullName>
    </submittedName>
</protein>
<reference evidence="7" key="1">
    <citation type="submission" date="2022-01" db="EMBL/GenBank/DDBJ databases">
        <title>Genome Sequence Resource for Two Populations of Ditylenchus destructor, the Migratory Endoparasitic Phytonematode.</title>
        <authorList>
            <person name="Zhang H."/>
            <person name="Lin R."/>
            <person name="Xie B."/>
        </authorList>
    </citation>
    <scope>NUCLEOTIDE SEQUENCE</scope>
    <source>
        <strain evidence="7">BazhouSP</strain>
    </source>
</reference>
<feature type="compositionally biased region" description="Acidic residues" evidence="5">
    <location>
        <begin position="148"/>
        <end position="163"/>
    </location>
</feature>
<keyword evidence="8" id="KW-1185">Reference proteome</keyword>
<feature type="region of interest" description="Disordered" evidence="5">
    <location>
        <begin position="178"/>
        <end position="200"/>
    </location>
</feature>
<keyword evidence="3" id="KW-0507">mRNA processing</keyword>
<dbReference type="GO" id="GO:0005847">
    <property type="term" value="C:mRNA cleavage and polyadenylation specificity factor complex"/>
    <property type="evidence" value="ECO:0007669"/>
    <property type="project" value="TreeGrafter"/>
</dbReference>
<dbReference type="GO" id="GO:0006397">
    <property type="term" value="P:mRNA processing"/>
    <property type="evidence" value="ECO:0007669"/>
    <property type="project" value="UniProtKB-KW"/>
</dbReference>
<comment type="similarity">
    <text evidence="2">Belongs to the FIP1 family.</text>
</comment>
<dbReference type="InterPro" id="IPR051187">
    <property type="entry name" value="Pre-mRNA_3'-end_processing_reg"/>
</dbReference>
<comment type="caution">
    <text evidence="7">The sequence shown here is derived from an EMBL/GenBank/DDBJ whole genome shotgun (WGS) entry which is preliminary data.</text>
</comment>
<sequence length="682" mass="73404">MLPSSREDDWYQNQPDPGTARKDTGARNPGIPGFWPHGNFLSRARIGPSDSSKCSPAQGKTIGTKISPIPARLAKIQYEESNIWMVSSFLAASSVKAVPASVLEAEAVQEAAQQEIPQQENHSENQGDHENGNIAEDQQNDDNVIPGNDEEDAELNFGDESDSEKDFVVTIGEIKETVPYSKKQQGQSGGQAGGGKIELDGAPTIKGTHIYDFDLATMEDKPWRKPGADITDYFNFGFNEDTWNQYCERQRKLRVEYGGNQEAVNRAIFSSISLPLQPQLTTMAGGRQLVSITGAEKPTSKVNKVVIDLSKPPPQMDNSNQGSGWPQVNIRTVLTGSNFNQAQVPSQSSVESADVTKPPPATFSSALISITPTPSSPTTNISNQPPNISANQIPTLGAQMNQPPPSLLNQPPPGANVSQPSSPILSTNPPVADFSRPPPTSAVPSASDFSRPPPVMSQPIQSNVAPVQHVPPIIPQIPRGDAPPGLDDTDLPPGASSPPPSLPTHLGALALNTAVPPPSSFGGFNPAVPPPGVNQTRIVPTMNMPPPSFNQYPPPGVNSGSAGFGASPFLRPMGGRSSNYPPGTEPPRGRMGGDYMREIKQEYDSGGESGDDSHRRSKRRRRSRSRSRSPLPSSSRRRDRDSSSSSSRSRRSGEGGDKKRSREDSEDKERKRKKHEKSDKDK</sequence>
<evidence type="ECO:0000256" key="1">
    <source>
        <dbReference type="ARBA" id="ARBA00004123"/>
    </source>
</evidence>
<accession>A0AAD4MW06</accession>
<feature type="region of interest" description="Disordered" evidence="5">
    <location>
        <begin position="471"/>
        <end position="506"/>
    </location>
</feature>
<evidence type="ECO:0000256" key="2">
    <source>
        <dbReference type="ARBA" id="ARBA00007459"/>
    </source>
</evidence>
<evidence type="ECO:0000256" key="3">
    <source>
        <dbReference type="ARBA" id="ARBA00022664"/>
    </source>
</evidence>
<evidence type="ECO:0000313" key="8">
    <source>
        <dbReference type="Proteomes" id="UP001201812"/>
    </source>
</evidence>
<feature type="compositionally biased region" description="Basic and acidic residues" evidence="5">
    <location>
        <begin position="121"/>
        <end position="131"/>
    </location>
</feature>
<dbReference type="EMBL" id="JAKKPZ010000057">
    <property type="protein sequence ID" value="KAI1705354.1"/>
    <property type="molecule type" value="Genomic_DNA"/>
</dbReference>
<name>A0AAD4MW06_9BILA</name>
<gene>
    <name evidence="7" type="ORF">DdX_13669</name>
</gene>
<feature type="region of interest" description="Disordered" evidence="5">
    <location>
        <begin position="109"/>
        <end position="163"/>
    </location>
</feature>
<feature type="compositionally biased region" description="Gly residues" evidence="5">
    <location>
        <begin position="187"/>
        <end position="196"/>
    </location>
</feature>
<feature type="compositionally biased region" description="Low complexity" evidence="5">
    <location>
        <begin position="109"/>
        <end position="120"/>
    </location>
</feature>
<evidence type="ECO:0000256" key="4">
    <source>
        <dbReference type="ARBA" id="ARBA00023242"/>
    </source>
</evidence>
<feature type="compositionally biased region" description="Pro residues" evidence="5">
    <location>
        <begin position="402"/>
        <end position="414"/>
    </location>
</feature>
<feature type="compositionally biased region" description="Low complexity" evidence="5">
    <location>
        <begin position="368"/>
        <end position="388"/>
    </location>
</feature>
<feature type="region of interest" description="Disordered" evidence="5">
    <location>
        <begin position="342"/>
        <end position="459"/>
    </location>
</feature>
<evidence type="ECO:0000313" key="7">
    <source>
        <dbReference type="EMBL" id="KAI1705354.1"/>
    </source>
</evidence>
<dbReference type="Proteomes" id="UP001201812">
    <property type="component" value="Unassembled WGS sequence"/>
</dbReference>
<dbReference type="PANTHER" id="PTHR13484">
    <property type="entry name" value="FIP1-LIKE 1 PROTEIN"/>
    <property type="match status" value="1"/>
</dbReference>
<dbReference type="PANTHER" id="PTHR13484:SF0">
    <property type="entry name" value="PRE-MRNA 3'-END-PROCESSING FACTOR FIP1"/>
    <property type="match status" value="1"/>
</dbReference>